<gene>
    <name evidence="3" type="primary">menH</name>
    <name evidence="5" type="ORF">EDC91_1058</name>
</gene>
<keyword evidence="6" id="KW-1185">Reference proteome</keyword>
<comment type="caution">
    <text evidence="5">The sequence shown here is derived from an EMBL/GenBank/DDBJ whole genome shotgun (WGS) entry which is preliminary data.</text>
</comment>
<dbReference type="AlphaFoldDB" id="A0A4R2FDJ2"/>
<name>A0A4R2FDJ2_9GAMM</name>
<evidence type="ECO:0000313" key="6">
    <source>
        <dbReference type="Proteomes" id="UP000294832"/>
    </source>
</evidence>
<comment type="catalytic activity">
    <reaction evidence="3">
        <text>5-enolpyruvoyl-6-hydroxy-2-succinyl-cyclohex-3-ene-1-carboxylate = (1R,6R)-6-hydroxy-2-succinyl-cyclohexa-2,4-diene-1-carboxylate + pyruvate</text>
        <dbReference type="Rhea" id="RHEA:25597"/>
        <dbReference type="ChEBI" id="CHEBI:15361"/>
        <dbReference type="ChEBI" id="CHEBI:58689"/>
        <dbReference type="ChEBI" id="CHEBI:58818"/>
        <dbReference type="EC" id="4.2.99.20"/>
    </reaction>
</comment>
<dbReference type="InterPro" id="IPR029058">
    <property type="entry name" value="AB_hydrolase_fold"/>
</dbReference>
<dbReference type="Proteomes" id="UP000294832">
    <property type="component" value="Unassembled WGS sequence"/>
</dbReference>
<sequence length="263" mass="29094">MLAYQCTGDNRQPNLVLLHGFLGSGADWAQLLPVLSQHFYCITIDLPGHGNSHTQRVPEPGFKATVELLLQTLDNLGVNRFHLLGYSLGGRIALHVAQMAPQRLLSLQLESCHPGLLTVAEKEQRAVSDSQWATRLAQLPMQQFLTLWYQQPVFAELSDAERALLIERRSQQSPDALLAMFRATSLAWQQDLQQVPASCGCPVHYYYGQQDAKFSALAQRWQTRSNIHCHAIAAAGHNSHQANPQQFLAALLPALGSSAEVTP</sequence>
<evidence type="ECO:0000256" key="3">
    <source>
        <dbReference type="HAMAP-Rule" id="MF_01660"/>
    </source>
</evidence>
<organism evidence="5 6">
    <name type="scientific">Shewanella fodinae</name>
    <dbReference type="NCBI Taxonomy" id="552357"/>
    <lineage>
        <taxon>Bacteria</taxon>
        <taxon>Pseudomonadati</taxon>
        <taxon>Pseudomonadota</taxon>
        <taxon>Gammaproteobacteria</taxon>
        <taxon>Alteromonadales</taxon>
        <taxon>Shewanellaceae</taxon>
        <taxon>Shewanella</taxon>
    </lineage>
</organism>
<dbReference type="GO" id="GO:0009234">
    <property type="term" value="P:menaquinone biosynthetic process"/>
    <property type="evidence" value="ECO:0007669"/>
    <property type="project" value="UniProtKB-UniRule"/>
</dbReference>
<comment type="function">
    <text evidence="3">Catalyzes a proton abstraction reaction that results in 2,5-elimination of pyruvate from 2-succinyl-5-enolpyruvyl-6-hydroxy-3-cyclohexene-1-carboxylate (SEPHCHC) and the formation of 2-succinyl-6-hydroxy-2,4-cyclohexadiene-1-carboxylate (SHCHC).</text>
</comment>
<dbReference type="InterPro" id="IPR022485">
    <property type="entry name" value="SHCHC_synthase_MenH"/>
</dbReference>
<protein>
    <recommendedName>
        <fullName evidence="3">Putative 2-succinyl-6-hydroxy-2,4-cyclohexadiene-1-carboxylate synthase</fullName>
        <shortName evidence="3">SHCHC synthase</shortName>
        <ecNumber evidence="3">4.2.99.20</ecNumber>
    </recommendedName>
</protein>
<proteinExistence type="inferred from homology"/>
<dbReference type="HAMAP" id="MF_01660">
    <property type="entry name" value="MenH"/>
    <property type="match status" value="1"/>
</dbReference>
<evidence type="ECO:0000256" key="1">
    <source>
        <dbReference type="ARBA" id="ARBA00022428"/>
    </source>
</evidence>
<dbReference type="GO" id="GO:0070205">
    <property type="term" value="F:2-succinyl-6-hydroxy-2,4-cyclohexadiene-1-carboxylate synthase activity"/>
    <property type="evidence" value="ECO:0007669"/>
    <property type="project" value="UniProtKB-UniRule"/>
</dbReference>
<dbReference type="OrthoDB" id="9808398at2"/>
<dbReference type="PANTHER" id="PTHR42916:SF1">
    <property type="entry name" value="PROTEIN PHYLLO, CHLOROPLASTIC"/>
    <property type="match status" value="1"/>
</dbReference>
<accession>A0A4R2FDJ2</accession>
<keyword evidence="2 3" id="KW-0456">Lyase</keyword>
<evidence type="ECO:0000259" key="4">
    <source>
        <dbReference type="Pfam" id="PF00561"/>
    </source>
</evidence>
<dbReference type="Gene3D" id="3.40.50.1820">
    <property type="entry name" value="alpha/beta hydrolase"/>
    <property type="match status" value="1"/>
</dbReference>
<dbReference type="InterPro" id="IPR000073">
    <property type="entry name" value="AB_hydrolase_1"/>
</dbReference>
<comment type="subunit">
    <text evidence="3">Monomer.</text>
</comment>
<dbReference type="UniPathway" id="UPA00079"/>
<dbReference type="EC" id="4.2.99.20" evidence="3"/>
<reference evidence="5 6" key="1">
    <citation type="submission" date="2019-03" db="EMBL/GenBank/DDBJ databases">
        <title>Freshwater and sediment microbial communities from various areas in North America, analyzing microbe dynamics in response to fracking.</title>
        <authorList>
            <person name="Lamendella R."/>
        </authorList>
    </citation>
    <scope>NUCLEOTIDE SEQUENCE [LARGE SCALE GENOMIC DNA]</scope>
    <source>
        <strain evidence="5 6">74A</strain>
    </source>
</reference>
<dbReference type="EMBL" id="SLWF01000005">
    <property type="protein sequence ID" value="TCN87006.1"/>
    <property type="molecule type" value="Genomic_DNA"/>
</dbReference>
<evidence type="ECO:0000313" key="5">
    <source>
        <dbReference type="EMBL" id="TCN87006.1"/>
    </source>
</evidence>
<comment type="pathway">
    <text evidence="3">Quinol/quinone metabolism; 1,4-dihydroxy-2-naphthoate biosynthesis; 1,4-dihydroxy-2-naphthoate from chorismate: step 3/7.</text>
</comment>
<comment type="pathway">
    <text evidence="3">Quinol/quinone metabolism; menaquinone biosynthesis.</text>
</comment>
<dbReference type="UniPathway" id="UPA01057">
    <property type="reaction ID" value="UER00900"/>
</dbReference>
<dbReference type="Pfam" id="PF00561">
    <property type="entry name" value="Abhydrolase_1"/>
    <property type="match status" value="1"/>
</dbReference>
<dbReference type="PANTHER" id="PTHR42916">
    <property type="entry name" value="2-SUCCINYL-5-ENOLPYRUVYL-6-HYDROXY-3-CYCLOHEXENE-1-CARBOXYLATE SYNTHASE"/>
    <property type="match status" value="1"/>
</dbReference>
<evidence type="ECO:0000256" key="2">
    <source>
        <dbReference type="ARBA" id="ARBA00023239"/>
    </source>
</evidence>
<dbReference type="NCBIfam" id="TIGR03695">
    <property type="entry name" value="menH_SHCHC"/>
    <property type="match status" value="1"/>
</dbReference>
<dbReference type="SUPFAM" id="SSF53474">
    <property type="entry name" value="alpha/beta-Hydrolases"/>
    <property type="match status" value="1"/>
</dbReference>
<comment type="similarity">
    <text evidence="3">Belongs to the AB hydrolase superfamily. MenH family.</text>
</comment>
<keyword evidence="1 3" id="KW-0474">Menaquinone biosynthesis</keyword>
<feature type="domain" description="AB hydrolase-1" evidence="4">
    <location>
        <begin position="13"/>
        <end position="240"/>
    </location>
</feature>